<proteinExistence type="predicted"/>
<dbReference type="Proteomes" id="UP000245916">
    <property type="component" value="Unassembled WGS sequence"/>
</dbReference>
<name>A0A2U2J5Y9_9SPHN</name>
<accession>A0A2U2J5Y9</accession>
<organism evidence="1 2">
    <name type="scientific">Allosphingosinicella humi</name>
    <dbReference type="NCBI Taxonomy" id="2068657"/>
    <lineage>
        <taxon>Bacteria</taxon>
        <taxon>Pseudomonadati</taxon>
        <taxon>Pseudomonadota</taxon>
        <taxon>Alphaproteobacteria</taxon>
        <taxon>Sphingomonadales</taxon>
        <taxon>Sphingomonadaceae</taxon>
        <taxon>Allosphingosinicella</taxon>
    </lineage>
</organism>
<gene>
    <name evidence="1" type="ORF">DF286_00010</name>
</gene>
<evidence type="ECO:0000313" key="1">
    <source>
        <dbReference type="EMBL" id="PWG03749.1"/>
    </source>
</evidence>
<evidence type="ECO:0000313" key="2">
    <source>
        <dbReference type="Proteomes" id="UP000245916"/>
    </source>
</evidence>
<keyword evidence="2" id="KW-1185">Reference proteome</keyword>
<protein>
    <submittedName>
        <fullName evidence="1">Uncharacterized protein</fullName>
    </submittedName>
</protein>
<reference evidence="1 2" key="1">
    <citation type="submission" date="2018-05" db="EMBL/GenBank/DDBJ databases">
        <title>Genome of Sphingosinicella humi QZX222.</title>
        <authorList>
            <person name="Qiao Z."/>
            <person name="Wang G."/>
        </authorList>
    </citation>
    <scope>NUCLEOTIDE SEQUENCE [LARGE SCALE GENOMIC DNA]</scope>
    <source>
        <strain evidence="1 2">QZX222</strain>
    </source>
</reference>
<dbReference type="EMBL" id="QFFF01000001">
    <property type="protein sequence ID" value="PWG03749.1"/>
    <property type="molecule type" value="Genomic_DNA"/>
</dbReference>
<dbReference type="AlphaFoldDB" id="A0A2U2J5Y9"/>
<comment type="caution">
    <text evidence="1">The sequence shown here is derived from an EMBL/GenBank/DDBJ whole genome shotgun (WGS) entry which is preliminary data.</text>
</comment>
<sequence length="67" mass="7629">MEDFNLYRVEVNGQRFVVYEGNAPQRRDGSIVIPWTEEWPTYLEVSGPCTSSSNCEAKSFAAEITRP</sequence>